<evidence type="ECO:0000256" key="8">
    <source>
        <dbReference type="ARBA" id="ARBA00022989"/>
    </source>
</evidence>
<proteinExistence type="inferred from homology"/>
<accession>A0A1Y3ETM1</accession>
<feature type="transmembrane region" description="Helical" evidence="14">
    <location>
        <begin position="293"/>
        <end position="311"/>
    </location>
</feature>
<evidence type="ECO:0000256" key="6">
    <source>
        <dbReference type="ARBA" id="ARBA00022900"/>
    </source>
</evidence>
<feature type="coiled-coil region" evidence="13">
    <location>
        <begin position="152"/>
        <end position="179"/>
    </location>
</feature>
<dbReference type="Gene3D" id="4.10.410.10">
    <property type="entry name" value="Pancreatic trypsin inhibitor Kunitz domain"/>
    <property type="match status" value="2"/>
</dbReference>
<dbReference type="Proteomes" id="UP000243006">
    <property type="component" value="Unassembled WGS sequence"/>
</dbReference>
<dbReference type="InterPro" id="IPR001708">
    <property type="entry name" value="YidC/ALB3/OXA1/COX18"/>
</dbReference>
<dbReference type="GO" id="GO:0005576">
    <property type="term" value="C:extracellular region"/>
    <property type="evidence" value="ECO:0007669"/>
    <property type="project" value="InterPro"/>
</dbReference>
<dbReference type="Pfam" id="PF00014">
    <property type="entry name" value="Kunitz_BPTI"/>
    <property type="match status" value="2"/>
</dbReference>
<reference evidence="17 18" key="1">
    <citation type="submission" date="2015-04" db="EMBL/GenBank/DDBJ databases">
        <title>Draft genome of the roundworm Trichinella nativa.</title>
        <authorList>
            <person name="Mitreva M."/>
        </authorList>
    </citation>
    <scope>NUCLEOTIDE SEQUENCE [LARGE SCALE GENOMIC DNA]</scope>
    <source>
        <strain evidence="17 18">ISS45</strain>
    </source>
</reference>
<dbReference type="AlphaFoldDB" id="A0A1Y3ETM1"/>
<keyword evidence="3" id="KW-0646">Protease inhibitor</keyword>
<evidence type="ECO:0000259" key="15">
    <source>
        <dbReference type="PROSITE" id="PS50279"/>
    </source>
</evidence>
<dbReference type="GO" id="GO:0032979">
    <property type="term" value="P:protein insertion into mitochondrial inner membrane from matrix"/>
    <property type="evidence" value="ECO:0007669"/>
    <property type="project" value="TreeGrafter"/>
</dbReference>
<dbReference type="GO" id="GO:0008061">
    <property type="term" value="F:chitin binding"/>
    <property type="evidence" value="ECO:0007669"/>
    <property type="project" value="InterPro"/>
</dbReference>
<evidence type="ECO:0000313" key="17">
    <source>
        <dbReference type="EMBL" id="OUC48265.1"/>
    </source>
</evidence>
<keyword evidence="8 14" id="KW-1133">Transmembrane helix</keyword>
<keyword evidence="7" id="KW-0809">Transit peptide</keyword>
<sequence length="642" mass="73264">MLLRVLFLRGCRRFSYYNNFGACFIRTCKCQPAVCFNRNLSASSVQLITPSVSSPSALADIGPIPDPPTPPSAEQLAEMKVILGSKLEFLGLGSYSPSGLVQLMLNSIHDNFGVPWWASIFLCTTGVRLLTFPVMIYSQRNSALMSNFTEGLGKLNKNLIEARIRRDRFSEELAMLELQDYMKEHKAAQLYGRMFAISMIQGSVFLTYFIALRGMSYAPVMSMTQSGFLWITDMTLPDPAWILPLYSSLSVLIILELGLETGVSTDSMSKFKWVMRVMPIGMFFFIKDYPSAMLLHWCISNTFSLMTAFLFQIPRIRDFLKIPPLKRSIFSRFQAKDLDATAASVEVSKKKSLKARWLEFYESNFVTLSESKIRDQDSRNFMRAGKDAAPPTFTYNPRDRFPEEFQKEKRMPEGECPRLYICISQNFLNIASTATIQIAEIICTFSMKSMNNTAEDDDDVCTWPLDRGSCEKYSIRWFYNETTEMCVKFLYGGCQGNVNNFISRIECERRCRKFSSYSQAGDNCLLDVNPGLCKNVQLRWYFNKKKGTCESFIYGGCGGNGNNFQTEEECQNQCLNTNLCHGKVDGYYIYDESNPCTRHFYRCSNARYDAFYCLENWRFDIVNGACALSHCLKVCNAFGRGC</sequence>
<feature type="domain" description="Chitin-binding type-2" evidence="16">
    <location>
        <begin position="577"/>
        <end position="637"/>
    </location>
</feature>
<keyword evidence="11" id="KW-1015">Disulfide bond</keyword>
<dbReference type="PROSITE" id="PS50940">
    <property type="entry name" value="CHIT_BIND_II"/>
    <property type="match status" value="1"/>
</dbReference>
<evidence type="ECO:0000256" key="4">
    <source>
        <dbReference type="ARBA" id="ARBA00022692"/>
    </source>
</evidence>
<keyword evidence="6" id="KW-0722">Serine protease inhibitor</keyword>
<dbReference type="InterPro" id="IPR028055">
    <property type="entry name" value="YidC/Oxa/ALB_C"/>
</dbReference>
<dbReference type="FunFam" id="4.10.410.10:FF:000020">
    <property type="entry name" value="Collagen, type VI, alpha 3"/>
    <property type="match status" value="2"/>
</dbReference>
<dbReference type="SUPFAM" id="SSF57362">
    <property type="entry name" value="BPTI-like"/>
    <property type="match status" value="2"/>
</dbReference>
<dbReference type="InterPro" id="IPR020901">
    <property type="entry name" value="Prtase_inh_Kunz-CS"/>
</dbReference>
<evidence type="ECO:0000256" key="12">
    <source>
        <dbReference type="RuleBase" id="RU003945"/>
    </source>
</evidence>
<keyword evidence="5" id="KW-0999">Mitochondrion inner membrane</keyword>
<evidence type="ECO:0000256" key="11">
    <source>
        <dbReference type="ARBA" id="ARBA00023157"/>
    </source>
</evidence>
<comment type="similarity">
    <text evidence="2 12">Belongs to the OXA1/ALB3/YidC family.</text>
</comment>
<evidence type="ECO:0000256" key="1">
    <source>
        <dbReference type="ARBA" id="ARBA00004448"/>
    </source>
</evidence>
<keyword evidence="9" id="KW-0496">Mitochondrion</keyword>
<keyword evidence="10 14" id="KW-0472">Membrane</keyword>
<dbReference type="GO" id="GO:0005743">
    <property type="term" value="C:mitochondrial inner membrane"/>
    <property type="evidence" value="ECO:0007669"/>
    <property type="project" value="UniProtKB-SubCell"/>
</dbReference>
<keyword evidence="13" id="KW-0175">Coiled coil</keyword>
<comment type="subcellular location">
    <subcellularLocation>
        <location evidence="12">Membrane</location>
        <topology evidence="12">Multi-pass membrane protein</topology>
    </subcellularLocation>
    <subcellularLocation>
        <location evidence="1">Mitochondrion inner membrane</location>
        <topology evidence="1">Multi-pass membrane protein</topology>
    </subcellularLocation>
</comment>
<gene>
    <name evidence="17" type="ORF">D917_06289</name>
</gene>
<evidence type="ECO:0000256" key="3">
    <source>
        <dbReference type="ARBA" id="ARBA00022690"/>
    </source>
</evidence>
<name>A0A1Y3ETM1_9BILA</name>
<dbReference type="Pfam" id="PF02096">
    <property type="entry name" value="60KD_IMP"/>
    <property type="match status" value="1"/>
</dbReference>
<keyword evidence="4 12" id="KW-0812">Transmembrane</keyword>
<dbReference type="InterPro" id="IPR036880">
    <property type="entry name" value="Kunitz_BPTI_sf"/>
</dbReference>
<protein>
    <submittedName>
        <fullName evidence="17">Putative Kunitz/Bovine pancreatic trypsin inhibitor domain protein</fullName>
    </submittedName>
</protein>
<evidence type="ECO:0000256" key="10">
    <source>
        <dbReference type="ARBA" id="ARBA00023136"/>
    </source>
</evidence>
<organism evidence="17 18">
    <name type="scientific">Trichinella nativa</name>
    <dbReference type="NCBI Taxonomy" id="6335"/>
    <lineage>
        <taxon>Eukaryota</taxon>
        <taxon>Metazoa</taxon>
        <taxon>Ecdysozoa</taxon>
        <taxon>Nematoda</taxon>
        <taxon>Enoplea</taxon>
        <taxon>Dorylaimia</taxon>
        <taxon>Trichinellida</taxon>
        <taxon>Trichinellidae</taxon>
        <taxon>Trichinella</taxon>
    </lineage>
</organism>
<feature type="transmembrane region" description="Helical" evidence="14">
    <location>
        <begin position="114"/>
        <end position="137"/>
    </location>
</feature>
<dbReference type="PANTHER" id="PTHR12428">
    <property type="entry name" value="OXA1"/>
    <property type="match status" value="1"/>
</dbReference>
<dbReference type="PROSITE" id="PS50279">
    <property type="entry name" value="BPTI_KUNITZ_2"/>
    <property type="match status" value="2"/>
</dbReference>
<dbReference type="PANTHER" id="PTHR12428:SF66">
    <property type="entry name" value="MITOCHONDRIAL INNER MEMBRANE PROTEIN OXA1L"/>
    <property type="match status" value="1"/>
</dbReference>
<evidence type="ECO:0000259" key="16">
    <source>
        <dbReference type="PROSITE" id="PS50940"/>
    </source>
</evidence>
<dbReference type="SMART" id="SM00131">
    <property type="entry name" value="KU"/>
    <property type="match status" value="2"/>
</dbReference>
<dbReference type="PRINTS" id="PR00759">
    <property type="entry name" value="BASICPTASE"/>
</dbReference>
<feature type="domain" description="BPTI/Kunitz inhibitor" evidence="15">
    <location>
        <begin position="461"/>
        <end position="511"/>
    </location>
</feature>
<evidence type="ECO:0000256" key="13">
    <source>
        <dbReference type="SAM" id="Coils"/>
    </source>
</evidence>
<dbReference type="PROSITE" id="PS00280">
    <property type="entry name" value="BPTI_KUNITZ_1"/>
    <property type="match status" value="1"/>
</dbReference>
<evidence type="ECO:0000256" key="14">
    <source>
        <dbReference type="SAM" id="Phobius"/>
    </source>
</evidence>
<dbReference type="InterPro" id="IPR002223">
    <property type="entry name" value="Kunitz_BPTI"/>
</dbReference>
<feature type="transmembrane region" description="Helical" evidence="14">
    <location>
        <begin position="240"/>
        <end position="259"/>
    </location>
</feature>
<evidence type="ECO:0000256" key="7">
    <source>
        <dbReference type="ARBA" id="ARBA00022946"/>
    </source>
</evidence>
<feature type="domain" description="BPTI/Kunitz inhibitor" evidence="15">
    <location>
        <begin position="524"/>
        <end position="574"/>
    </location>
</feature>
<comment type="caution">
    <text evidence="17">The sequence shown here is derived from an EMBL/GenBank/DDBJ whole genome shotgun (WGS) entry which is preliminary data.</text>
</comment>
<dbReference type="GO" id="GO:0032977">
    <property type="term" value="F:membrane insertase activity"/>
    <property type="evidence" value="ECO:0007669"/>
    <property type="project" value="InterPro"/>
</dbReference>
<dbReference type="GO" id="GO:0004867">
    <property type="term" value="F:serine-type endopeptidase inhibitor activity"/>
    <property type="evidence" value="ECO:0007669"/>
    <property type="project" value="UniProtKB-KW"/>
</dbReference>
<feature type="transmembrane region" description="Helical" evidence="14">
    <location>
        <begin position="190"/>
        <end position="211"/>
    </location>
</feature>
<evidence type="ECO:0000256" key="5">
    <source>
        <dbReference type="ARBA" id="ARBA00022792"/>
    </source>
</evidence>
<evidence type="ECO:0000256" key="9">
    <source>
        <dbReference type="ARBA" id="ARBA00023128"/>
    </source>
</evidence>
<evidence type="ECO:0000313" key="18">
    <source>
        <dbReference type="Proteomes" id="UP000243006"/>
    </source>
</evidence>
<evidence type="ECO:0000256" key="2">
    <source>
        <dbReference type="ARBA" id="ARBA00009877"/>
    </source>
</evidence>
<dbReference type="EMBL" id="LVZM01002971">
    <property type="protein sequence ID" value="OUC48265.1"/>
    <property type="molecule type" value="Genomic_DNA"/>
</dbReference>
<dbReference type="InterPro" id="IPR002557">
    <property type="entry name" value="Chitin-bd_dom"/>
</dbReference>
<dbReference type="CDD" id="cd00109">
    <property type="entry name" value="Kunitz-type"/>
    <property type="match status" value="2"/>
</dbReference>
<dbReference type="CDD" id="cd20069">
    <property type="entry name" value="5TM_Oxa1-like"/>
    <property type="match status" value="1"/>
</dbReference>